<dbReference type="Gene3D" id="3.40.50.2000">
    <property type="entry name" value="Glycogen Phosphorylase B"/>
    <property type="match status" value="2"/>
</dbReference>
<organism evidence="5 6">
    <name type="scientific">Claviceps humidiphila</name>
    <dbReference type="NCBI Taxonomy" id="1294629"/>
    <lineage>
        <taxon>Eukaryota</taxon>
        <taxon>Fungi</taxon>
        <taxon>Dikarya</taxon>
        <taxon>Ascomycota</taxon>
        <taxon>Pezizomycotina</taxon>
        <taxon>Sordariomycetes</taxon>
        <taxon>Hypocreomycetidae</taxon>
        <taxon>Hypocreales</taxon>
        <taxon>Clavicipitaceae</taxon>
        <taxon>Claviceps</taxon>
    </lineage>
</organism>
<dbReference type="InterPro" id="IPR002213">
    <property type="entry name" value="UDP_glucos_trans"/>
</dbReference>
<keyword evidence="6" id="KW-1185">Reference proteome</keyword>
<dbReference type="SUPFAM" id="SSF53756">
    <property type="entry name" value="UDP-Glycosyltransferase/glycogen phosphorylase"/>
    <property type="match status" value="1"/>
</dbReference>
<feature type="compositionally biased region" description="Basic residues" evidence="2">
    <location>
        <begin position="13"/>
        <end position="25"/>
    </location>
</feature>
<evidence type="ECO:0000256" key="2">
    <source>
        <dbReference type="SAM" id="MobiDB-lite"/>
    </source>
</evidence>
<sequence length="882" mass="94634">MEEGPKQKEQHQSRGRTRQRPRQKVPNRTSDGAGSLVADGSMVASLETSSDDALPPPYGEQHIKFSQPGIDAGAEATDRRLADLLAPKIDSRTLASPALPPAAAYIPPGLGAALGQPPLPVLNVVIQIVGSRGDVQPFLALGKVLKETYGHRIRIATHAMFKSFVEENGLEFFNIGGDPAELMAFMVKNPGLMPGIDALKSGEITRRRRGIEEMLLGCWRSCFEAGDGMGPPPKQHRVNAPLDFSQILQGHEGAQPFVADAIIANPPSFAHIHVAEKMGIPLHMMFTSPALIPKPNDWPVHIDISGFCFLDLASSYIPDPDLAAFLEAGPPPVYIGFGSIVVDDPNSMTQMVFEAIRLAGIRALVSKGWGGLGAEDGGNPESIFMLAVVHHGGAGTTATGIKAGKPTLIVPFFGDQPFWGAMIAKANAGPEPILYKDLTGEKLAEAIKICLEPNTLARAAELGTKIREEAGTDVGARSFHRHMDIENMRCSLVPSRAAAWRVRRTKVRLSPLALSILVDAGLLEYKDVKLCRHVEYNTEDQHCDPVSAVVIAIIGDLSDIGLAIADVPRNVVTIDTLAAGQNMGRAVSTGFKVPMNFALGVAKGFRNMPRLYNDDTVRPTGKVTDLTSGIRLAGKELGLGFFDGITGLVTQPIRGAGKDGASGFVKGIGKGIGGLIAKPAAGIYGIPAYMMQGVHAEVSKMFSTSFTNYVITSRIVQGDQDRAGAGEEERAEIIIRWNNIKPDLKRFHVLKRSERKKAQKAQKAQKAKMAAVPSHTPEMPSSQVNLERLQLATNLDSDVTPSLVSGDVDYETAIMIQASVRETSRGDGEEDAVVEAAIRKGFGAIRAHARDGLLQLDPLFNATEPLVKDASSLAYYTTKDIK</sequence>
<dbReference type="CDD" id="cd03784">
    <property type="entry name" value="GT1_Gtf-like"/>
    <property type="match status" value="1"/>
</dbReference>
<keyword evidence="1" id="KW-0808">Transferase</keyword>
<evidence type="ECO:0008006" key="7">
    <source>
        <dbReference type="Google" id="ProtNLM"/>
    </source>
</evidence>
<dbReference type="Pfam" id="PF03033">
    <property type="entry name" value="Glyco_transf_28"/>
    <property type="match status" value="1"/>
</dbReference>
<dbReference type="Proteomes" id="UP000732380">
    <property type="component" value="Unassembled WGS sequence"/>
</dbReference>
<dbReference type="InterPro" id="IPR050426">
    <property type="entry name" value="Glycosyltransferase_28"/>
</dbReference>
<dbReference type="GO" id="GO:0005975">
    <property type="term" value="P:carbohydrate metabolic process"/>
    <property type="evidence" value="ECO:0007669"/>
    <property type="project" value="InterPro"/>
</dbReference>
<comment type="caution">
    <text evidence="5">The sequence shown here is derived from an EMBL/GenBank/DDBJ whole genome shotgun (WGS) entry which is preliminary data.</text>
</comment>
<dbReference type="FunFam" id="3.40.50.2000:FF:000268">
    <property type="entry name" value="Glycosyltransferase family 1 protein"/>
    <property type="match status" value="1"/>
</dbReference>
<name>A0A9P7Q9A3_9HYPO</name>
<gene>
    <name evidence="5" type="ORF">E4U13_001111</name>
</gene>
<evidence type="ECO:0000259" key="3">
    <source>
        <dbReference type="Pfam" id="PF03033"/>
    </source>
</evidence>
<feature type="domain" description="Erythromycin biosynthesis protein CIII-like C-terminal" evidence="4">
    <location>
        <begin position="387"/>
        <end position="469"/>
    </location>
</feature>
<dbReference type="InterPro" id="IPR010610">
    <property type="entry name" value="EryCIII-like_C"/>
</dbReference>
<dbReference type="InterPro" id="IPR004276">
    <property type="entry name" value="GlycoTrans_28_N"/>
</dbReference>
<dbReference type="FunFam" id="3.40.50.2000:FF:000009">
    <property type="entry name" value="Sterol 3-beta-glucosyltransferase UGT80A2"/>
    <property type="match status" value="1"/>
</dbReference>
<dbReference type="AlphaFoldDB" id="A0A9P7Q9A3"/>
<dbReference type="Pfam" id="PF06722">
    <property type="entry name" value="EryCIII-like_C"/>
    <property type="match status" value="1"/>
</dbReference>
<dbReference type="PANTHER" id="PTHR48050">
    <property type="entry name" value="STEROL 3-BETA-GLUCOSYLTRANSFERASE"/>
    <property type="match status" value="1"/>
</dbReference>
<accession>A0A9P7Q9A3</accession>
<feature type="domain" description="Glycosyltransferase family 28 N-terminal" evidence="3">
    <location>
        <begin position="124"/>
        <end position="183"/>
    </location>
</feature>
<evidence type="ECO:0000313" key="6">
    <source>
        <dbReference type="Proteomes" id="UP000732380"/>
    </source>
</evidence>
<protein>
    <recommendedName>
        <fullName evidence="7">Glycosyltransferase family 28 N-terminal domain-containing protein</fullName>
    </recommendedName>
</protein>
<proteinExistence type="predicted"/>
<dbReference type="EMBL" id="SRQM01000014">
    <property type="protein sequence ID" value="KAG6122840.1"/>
    <property type="molecule type" value="Genomic_DNA"/>
</dbReference>
<evidence type="ECO:0000259" key="4">
    <source>
        <dbReference type="Pfam" id="PF06722"/>
    </source>
</evidence>
<feature type="region of interest" description="Disordered" evidence="2">
    <location>
        <begin position="1"/>
        <end position="54"/>
    </location>
</feature>
<reference evidence="5 6" key="1">
    <citation type="journal article" date="2020" name="bioRxiv">
        <title>Whole genome comparisons of ergot fungi reveals the divergence and evolution of species within the genus Claviceps are the result of varying mechanisms driving genome evolution and host range expansion.</title>
        <authorList>
            <person name="Wyka S.A."/>
            <person name="Mondo S.J."/>
            <person name="Liu M."/>
            <person name="Dettman J."/>
            <person name="Nalam V."/>
            <person name="Broders K.D."/>
        </authorList>
    </citation>
    <scope>NUCLEOTIDE SEQUENCE [LARGE SCALE GENOMIC DNA]</scope>
    <source>
        <strain evidence="5 6">LM576</strain>
    </source>
</reference>
<dbReference type="PANTHER" id="PTHR48050:SF13">
    <property type="entry name" value="STEROL 3-BETA-GLUCOSYLTRANSFERASE UGT80A2"/>
    <property type="match status" value="1"/>
</dbReference>
<evidence type="ECO:0000256" key="1">
    <source>
        <dbReference type="ARBA" id="ARBA00022679"/>
    </source>
</evidence>
<feature type="compositionally biased region" description="Basic and acidic residues" evidence="2">
    <location>
        <begin position="1"/>
        <end position="12"/>
    </location>
</feature>
<dbReference type="GO" id="GO:0016906">
    <property type="term" value="F:sterol 3-beta-glucosyltransferase activity"/>
    <property type="evidence" value="ECO:0007669"/>
    <property type="project" value="UniProtKB-ARBA"/>
</dbReference>
<evidence type="ECO:0000313" key="5">
    <source>
        <dbReference type="EMBL" id="KAG6122840.1"/>
    </source>
</evidence>